<dbReference type="InterPro" id="IPR007197">
    <property type="entry name" value="rSAM"/>
</dbReference>
<evidence type="ECO:0000256" key="5">
    <source>
        <dbReference type="ARBA" id="ARBA00023004"/>
    </source>
</evidence>
<dbReference type="Pfam" id="PF13186">
    <property type="entry name" value="SPASM"/>
    <property type="match status" value="1"/>
</dbReference>
<evidence type="ECO:0000256" key="3">
    <source>
        <dbReference type="ARBA" id="ARBA00022691"/>
    </source>
</evidence>
<dbReference type="PANTHER" id="PTHR11228:SF34">
    <property type="entry name" value="TUNGSTEN-CONTAINING ALDEHYDE FERREDOXIN OXIDOREDUCTASE COFACTOR MODIFYING PROTEIN"/>
    <property type="match status" value="1"/>
</dbReference>
<dbReference type="CDD" id="cd01335">
    <property type="entry name" value="Radical_SAM"/>
    <property type="match status" value="1"/>
</dbReference>
<proteinExistence type="predicted"/>
<comment type="caution">
    <text evidence="8">The sequence shown here is derived from an EMBL/GenBank/DDBJ whole genome shotgun (WGS) entry which is preliminary data.</text>
</comment>
<dbReference type="InterPro" id="IPR058240">
    <property type="entry name" value="rSAM_sf"/>
</dbReference>
<evidence type="ECO:0000256" key="4">
    <source>
        <dbReference type="ARBA" id="ARBA00022723"/>
    </source>
</evidence>
<dbReference type="SFLD" id="SFLDG01067">
    <property type="entry name" value="SPASM/twitch_domain_containing"/>
    <property type="match status" value="1"/>
</dbReference>
<dbReference type="PANTHER" id="PTHR11228">
    <property type="entry name" value="RADICAL SAM DOMAIN PROTEIN"/>
    <property type="match status" value="1"/>
</dbReference>
<dbReference type="InterPro" id="IPR023885">
    <property type="entry name" value="4Fe4S-binding_SPASM_dom"/>
</dbReference>
<dbReference type="CDD" id="cd21109">
    <property type="entry name" value="SPASM"/>
    <property type="match status" value="1"/>
</dbReference>
<evidence type="ECO:0000313" key="8">
    <source>
        <dbReference type="EMBL" id="OFV70028.1"/>
    </source>
</evidence>
<reference evidence="8 9" key="1">
    <citation type="submission" date="2015-09" db="EMBL/GenBank/DDBJ databases">
        <title>Genome sequence of Acetobacterium wieringae DSM 1911.</title>
        <authorList>
            <person name="Poehlein A."/>
            <person name="Bengelsdorf F.R."/>
            <person name="Schiel-Bengelsdorf B."/>
            <person name="Duerre P."/>
            <person name="Daniel R."/>
        </authorList>
    </citation>
    <scope>NUCLEOTIDE SEQUENCE [LARGE SCALE GENOMIC DNA]</scope>
    <source>
        <strain evidence="8 9">DSM 1911</strain>
    </source>
</reference>
<dbReference type="OrthoDB" id="9810775at2"/>
<dbReference type="RefSeq" id="WP_070371947.1">
    <property type="nucleotide sequence ID" value="NZ_LKEU01000035.1"/>
</dbReference>
<dbReference type="GO" id="GO:0032324">
    <property type="term" value="P:molybdopterin cofactor biosynthetic process"/>
    <property type="evidence" value="ECO:0007669"/>
    <property type="project" value="UniProtKB-ARBA"/>
</dbReference>
<accession>A0A1F2PFF2</accession>
<dbReference type="InterPro" id="IPR013785">
    <property type="entry name" value="Aldolase_TIM"/>
</dbReference>
<comment type="cofactor">
    <cofactor evidence="1">
        <name>[4Fe-4S] cluster</name>
        <dbReference type="ChEBI" id="CHEBI:49883"/>
    </cofactor>
</comment>
<dbReference type="SFLD" id="SFLDG01387">
    <property type="entry name" value="BtrN-like_SPASM_domain_contain"/>
    <property type="match status" value="1"/>
</dbReference>
<dbReference type="EMBL" id="LKEU01000035">
    <property type="protein sequence ID" value="OFV70028.1"/>
    <property type="molecule type" value="Genomic_DNA"/>
</dbReference>
<keyword evidence="5" id="KW-0408">Iron</keyword>
<dbReference type="Proteomes" id="UP000176244">
    <property type="component" value="Unassembled WGS sequence"/>
</dbReference>
<dbReference type="SMART" id="SM00729">
    <property type="entry name" value="Elp3"/>
    <property type="match status" value="1"/>
</dbReference>
<protein>
    <submittedName>
        <fullName evidence="8">Antilisterial bacteriocin subtilosin biosynthesis protein AlbA</fullName>
    </submittedName>
</protein>
<dbReference type="GO" id="GO:0046872">
    <property type="term" value="F:metal ion binding"/>
    <property type="evidence" value="ECO:0007669"/>
    <property type="project" value="UniProtKB-KW"/>
</dbReference>
<evidence type="ECO:0000256" key="2">
    <source>
        <dbReference type="ARBA" id="ARBA00022485"/>
    </source>
</evidence>
<dbReference type="InterPro" id="IPR050377">
    <property type="entry name" value="Radical_SAM_PqqE_MftC-like"/>
</dbReference>
<feature type="domain" description="Radical SAM core" evidence="7">
    <location>
        <begin position="39"/>
        <end position="267"/>
    </location>
</feature>
<sequence>MVLRAKTLELFKSNNMNEIQNKNSVFNIAEINDNKEVLNSYPRRLVFELTNLCNLSCVMCGRNDAEFEPTIFDFDWMEKFDSVLRHVEEVTLMGWGEPTVHPKFIKILEKLDKYNVRKYFCTNGMKLDEIKSALFDYNVDIIAVSLDGADAESNSRIRVGSDFDKIVNSLKEIVKEKKGRNTDKPYINFVFTAMKSNLHQIPDMVKLTKKIGLQELKVVYMTIFNERMLHESLYNSESDINKIFEQATELAEELDISIKLPYIQGGDIAEDNYHKKCFVAWRDFFLGSDGYVRPCMSTPMKLFNINDYEDFDKMWNSKEYVDFRKRVNDNNLMDNSCKNCYQSSFANWNNKESFIQIGNEFSPEWKKDKE</sequence>
<dbReference type="AlphaFoldDB" id="A0A1F2PFF2"/>
<evidence type="ECO:0000313" key="9">
    <source>
        <dbReference type="Proteomes" id="UP000176244"/>
    </source>
</evidence>
<evidence type="ECO:0000256" key="1">
    <source>
        <dbReference type="ARBA" id="ARBA00001966"/>
    </source>
</evidence>
<keyword evidence="2" id="KW-0004">4Fe-4S</keyword>
<dbReference type="GO" id="GO:0051539">
    <property type="term" value="F:4 iron, 4 sulfur cluster binding"/>
    <property type="evidence" value="ECO:0007669"/>
    <property type="project" value="UniProtKB-KW"/>
</dbReference>
<dbReference type="Pfam" id="PF04055">
    <property type="entry name" value="Radical_SAM"/>
    <property type="match status" value="1"/>
</dbReference>
<dbReference type="InterPro" id="IPR006638">
    <property type="entry name" value="Elp3/MiaA/NifB-like_rSAM"/>
</dbReference>
<evidence type="ECO:0000259" key="7">
    <source>
        <dbReference type="PROSITE" id="PS51918"/>
    </source>
</evidence>
<organism evidence="8 9">
    <name type="scientific">Acetobacterium wieringae</name>
    <dbReference type="NCBI Taxonomy" id="52694"/>
    <lineage>
        <taxon>Bacteria</taxon>
        <taxon>Bacillati</taxon>
        <taxon>Bacillota</taxon>
        <taxon>Clostridia</taxon>
        <taxon>Eubacteriales</taxon>
        <taxon>Eubacteriaceae</taxon>
        <taxon>Acetobacterium</taxon>
    </lineage>
</organism>
<dbReference type="SUPFAM" id="SSF102114">
    <property type="entry name" value="Radical SAM enzymes"/>
    <property type="match status" value="1"/>
</dbReference>
<dbReference type="Gene3D" id="3.20.20.70">
    <property type="entry name" value="Aldolase class I"/>
    <property type="match status" value="1"/>
</dbReference>
<keyword evidence="6" id="KW-0411">Iron-sulfur</keyword>
<evidence type="ECO:0000256" key="6">
    <source>
        <dbReference type="ARBA" id="ARBA00023014"/>
    </source>
</evidence>
<keyword evidence="4" id="KW-0479">Metal-binding</keyword>
<gene>
    <name evidence="8" type="primary">albA_2</name>
    <name evidence="8" type="ORF">ACWI_26700</name>
</gene>
<dbReference type="PROSITE" id="PS51918">
    <property type="entry name" value="RADICAL_SAM"/>
    <property type="match status" value="1"/>
</dbReference>
<dbReference type="GO" id="GO:0003824">
    <property type="term" value="F:catalytic activity"/>
    <property type="evidence" value="ECO:0007669"/>
    <property type="project" value="InterPro"/>
</dbReference>
<dbReference type="SFLD" id="SFLDS00029">
    <property type="entry name" value="Radical_SAM"/>
    <property type="match status" value="1"/>
</dbReference>
<dbReference type="InterPro" id="IPR000385">
    <property type="entry name" value="MoaA_NifB_PqqE_Fe-S-bd_CS"/>
</dbReference>
<dbReference type="PROSITE" id="PS01305">
    <property type="entry name" value="MOAA_NIFB_PQQE"/>
    <property type="match status" value="1"/>
</dbReference>
<name>A0A1F2PFF2_9FIRM</name>
<keyword evidence="3" id="KW-0949">S-adenosyl-L-methionine</keyword>
<dbReference type="InterPro" id="IPR034391">
    <property type="entry name" value="AdoMet-like_SPASM_containing"/>
</dbReference>
<dbReference type="STRING" id="52694.ACWI_26700"/>